<evidence type="ECO:0000313" key="2">
    <source>
        <dbReference type="Proteomes" id="UP000327157"/>
    </source>
</evidence>
<dbReference type="Gene3D" id="2.40.50.140">
    <property type="entry name" value="Nucleic acid-binding proteins"/>
    <property type="match status" value="1"/>
</dbReference>
<dbReference type="EMBL" id="SMOL01000401">
    <property type="protein sequence ID" value="KAB2618557.1"/>
    <property type="molecule type" value="Genomic_DNA"/>
</dbReference>
<comment type="caution">
    <text evidence="1">The sequence shown here is derived from an EMBL/GenBank/DDBJ whole genome shotgun (WGS) entry which is preliminary data.</text>
</comment>
<sequence>MLICVKHNVQTPLPWFKVNLILKDANDETSAIIIGKSAERLFGTSCYDLVFEKGNDLLIQAIFYDKLQVQSNSKASYESLAEFEEKDTTAHNFSSAPPLFDKELKHISSTISPTVVTPLPTKSSIRKGLFSSENRKKQKREIEITEEIDEQNAADTEDFPIKYLKNKVSPSKSEVVFTASKTQYVTSICY</sequence>
<protein>
    <submittedName>
        <fullName evidence="1">Replication protein A 70 kDa DNA-binding subunit D-like</fullName>
    </submittedName>
</protein>
<reference evidence="2" key="2">
    <citation type="submission" date="2019-10" db="EMBL/GenBank/DDBJ databases">
        <title>A de novo genome assembly of a pear dwarfing rootstock.</title>
        <authorList>
            <person name="Wang F."/>
            <person name="Wang J."/>
            <person name="Li S."/>
            <person name="Zhang Y."/>
            <person name="Fang M."/>
            <person name="Ma L."/>
            <person name="Zhao Y."/>
            <person name="Jiang S."/>
        </authorList>
    </citation>
    <scope>NUCLEOTIDE SEQUENCE [LARGE SCALE GENOMIC DNA]</scope>
</reference>
<dbReference type="Proteomes" id="UP000327157">
    <property type="component" value="Chromosome 15"/>
</dbReference>
<name>A0A5N5GTT9_9ROSA</name>
<evidence type="ECO:0000313" key="1">
    <source>
        <dbReference type="EMBL" id="KAB2618557.1"/>
    </source>
</evidence>
<dbReference type="GO" id="GO:0003677">
    <property type="term" value="F:DNA binding"/>
    <property type="evidence" value="ECO:0007669"/>
    <property type="project" value="UniProtKB-KW"/>
</dbReference>
<keyword evidence="1" id="KW-0238">DNA-binding</keyword>
<gene>
    <name evidence="1" type="ORF">D8674_014426</name>
</gene>
<proteinExistence type="predicted"/>
<keyword evidence="2" id="KW-1185">Reference proteome</keyword>
<reference evidence="1 2" key="1">
    <citation type="submission" date="2019-09" db="EMBL/GenBank/DDBJ databases">
        <authorList>
            <person name="Ou C."/>
        </authorList>
    </citation>
    <scope>NUCLEOTIDE SEQUENCE [LARGE SCALE GENOMIC DNA]</scope>
    <source>
        <strain evidence="1">S2</strain>
        <tissue evidence="1">Leaf</tissue>
    </source>
</reference>
<dbReference type="InterPro" id="IPR012340">
    <property type="entry name" value="NA-bd_OB-fold"/>
</dbReference>
<organism evidence="1 2">
    <name type="scientific">Pyrus ussuriensis x Pyrus communis</name>
    <dbReference type="NCBI Taxonomy" id="2448454"/>
    <lineage>
        <taxon>Eukaryota</taxon>
        <taxon>Viridiplantae</taxon>
        <taxon>Streptophyta</taxon>
        <taxon>Embryophyta</taxon>
        <taxon>Tracheophyta</taxon>
        <taxon>Spermatophyta</taxon>
        <taxon>Magnoliopsida</taxon>
        <taxon>eudicotyledons</taxon>
        <taxon>Gunneridae</taxon>
        <taxon>Pentapetalae</taxon>
        <taxon>rosids</taxon>
        <taxon>fabids</taxon>
        <taxon>Rosales</taxon>
        <taxon>Rosaceae</taxon>
        <taxon>Amygdaloideae</taxon>
        <taxon>Maleae</taxon>
        <taxon>Pyrus</taxon>
    </lineage>
</organism>
<dbReference type="AlphaFoldDB" id="A0A5N5GTT9"/>
<accession>A0A5N5GTT9</accession>
<reference evidence="1 2" key="3">
    <citation type="submission" date="2019-11" db="EMBL/GenBank/DDBJ databases">
        <title>A de novo genome assembly of a pear dwarfing rootstock.</title>
        <authorList>
            <person name="Wang F."/>
            <person name="Wang J."/>
            <person name="Li S."/>
            <person name="Zhang Y."/>
            <person name="Fang M."/>
            <person name="Ma L."/>
            <person name="Zhao Y."/>
            <person name="Jiang S."/>
        </authorList>
    </citation>
    <scope>NUCLEOTIDE SEQUENCE [LARGE SCALE GENOMIC DNA]</scope>
    <source>
        <strain evidence="1">S2</strain>
        <tissue evidence="1">Leaf</tissue>
    </source>
</reference>